<evidence type="ECO:0000313" key="3">
    <source>
        <dbReference type="Proteomes" id="UP001516400"/>
    </source>
</evidence>
<dbReference type="AlphaFoldDB" id="A0ABD2NYM8"/>
<gene>
    <name evidence="2" type="ORF">HHI36_006488</name>
</gene>
<name>A0ABD2NYM8_9CUCU</name>
<evidence type="ECO:0000313" key="2">
    <source>
        <dbReference type="EMBL" id="KAL3283340.1"/>
    </source>
</evidence>
<reference evidence="2 3" key="1">
    <citation type="journal article" date="2021" name="BMC Biol.">
        <title>Horizontally acquired antibacterial genes associated with adaptive radiation of ladybird beetles.</title>
        <authorList>
            <person name="Li H.S."/>
            <person name="Tang X.F."/>
            <person name="Huang Y.H."/>
            <person name="Xu Z.Y."/>
            <person name="Chen M.L."/>
            <person name="Du X.Y."/>
            <person name="Qiu B.Y."/>
            <person name="Chen P.T."/>
            <person name="Zhang W."/>
            <person name="Slipinski A."/>
            <person name="Escalona H.E."/>
            <person name="Waterhouse R.M."/>
            <person name="Zwick A."/>
            <person name="Pang H."/>
        </authorList>
    </citation>
    <scope>NUCLEOTIDE SEQUENCE [LARGE SCALE GENOMIC DNA]</scope>
    <source>
        <strain evidence="2">SYSU2018</strain>
    </source>
</reference>
<accession>A0ABD2NYM8</accession>
<keyword evidence="3" id="KW-1185">Reference proteome</keyword>
<evidence type="ECO:0000256" key="1">
    <source>
        <dbReference type="SAM" id="Phobius"/>
    </source>
</evidence>
<comment type="caution">
    <text evidence="2">The sequence shown here is derived from an EMBL/GenBank/DDBJ whole genome shotgun (WGS) entry which is preliminary data.</text>
</comment>
<keyword evidence="1" id="KW-1133">Transmembrane helix</keyword>
<organism evidence="2 3">
    <name type="scientific">Cryptolaemus montrouzieri</name>
    <dbReference type="NCBI Taxonomy" id="559131"/>
    <lineage>
        <taxon>Eukaryota</taxon>
        <taxon>Metazoa</taxon>
        <taxon>Ecdysozoa</taxon>
        <taxon>Arthropoda</taxon>
        <taxon>Hexapoda</taxon>
        <taxon>Insecta</taxon>
        <taxon>Pterygota</taxon>
        <taxon>Neoptera</taxon>
        <taxon>Endopterygota</taxon>
        <taxon>Coleoptera</taxon>
        <taxon>Polyphaga</taxon>
        <taxon>Cucujiformia</taxon>
        <taxon>Coccinelloidea</taxon>
        <taxon>Coccinellidae</taxon>
        <taxon>Scymninae</taxon>
        <taxon>Scymnini</taxon>
        <taxon>Cryptolaemus</taxon>
    </lineage>
</organism>
<dbReference type="EMBL" id="JABFTP020000144">
    <property type="protein sequence ID" value="KAL3283340.1"/>
    <property type="molecule type" value="Genomic_DNA"/>
</dbReference>
<keyword evidence="1" id="KW-0472">Membrane</keyword>
<dbReference type="Proteomes" id="UP001516400">
    <property type="component" value="Unassembled WGS sequence"/>
</dbReference>
<protein>
    <submittedName>
        <fullName evidence="2">Uncharacterized protein</fullName>
    </submittedName>
</protein>
<sequence>MTQNNQRFLPWACLLILNTLMLDMSTLKSFSNSLTWFVSSSLRSMPLSDVASFTLAIMIFDALLCLSNISDIYSSQFISSKVDPETHIFEFLTPLFLLPPS</sequence>
<proteinExistence type="predicted"/>
<feature type="transmembrane region" description="Helical" evidence="1">
    <location>
        <begin position="50"/>
        <end position="69"/>
    </location>
</feature>
<feature type="transmembrane region" description="Helical" evidence="1">
    <location>
        <begin position="12"/>
        <end position="30"/>
    </location>
</feature>
<keyword evidence="1" id="KW-0812">Transmembrane</keyword>